<dbReference type="EMBL" id="BLAH01000096">
    <property type="protein sequence ID" value="GES38689.1"/>
    <property type="molecule type" value="Genomic_DNA"/>
</dbReference>
<dbReference type="RefSeq" id="WP_043800738.1">
    <property type="nucleotide sequence ID" value="NZ_BAAAYP010000023.1"/>
</dbReference>
<proteinExistence type="predicted"/>
<name>A0ABQ0YQ14_9NOCA</name>
<dbReference type="Proteomes" id="UP000325466">
    <property type="component" value="Unassembled WGS sequence"/>
</dbReference>
<evidence type="ECO:0000313" key="2">
    <source>
        <dbReference type="Proteomes" id="UP000325466"/>
    </source>
</evidence>
<gene>
    <name evidence="1" type="ORF">RAJCM14343_3954</name>
</gene>
<evidence type="ECO:0000313" key="1">
    <source>
        <dbReference type="EMBL" id="GES38689.1"/>
    </source>
</evidence>
<sequence>MLLRHTCAVKRAVPLGTNGRKEKQQLYASVKSLFIPMPTRAEMENQFSPGTAYDVYFPATADIKTGDQLVWDGDIFNVKAVRSYKVPRIAHKHVLATREAF</sequence>
<keyword evidence="2" id="KW-1185">Reference proteome</keyword>
<accession>A0ABQ0YQ14</accession>
<organism evidence="1 2">
    <name type="scientific">Rhodococcus aetherivorans</name>
    <dbReference type="NCBI Taxonomy" id="191292"/>
    <lineage>
        <taxon>Bacteria</taxon>
        <taxon>Bacillati</taxon>
        <taxon>Actinomycetota</taxon>
        <taxon>Actinomycetes</taxon>
        <taxon>Mycobacteriales</taxon>
        <taxon>Nocardiaceae</taxon>
        <taxon>Rhodococcus</taxon>
    </lineage>
</organism>
<evidence type="ECO:0008006" key="3">
    <source>
        <dbReference type="Google" id="ProtNLM"/>
    </source>
</evidence>
<comment type="caution">
    <text evidence="1">The sequence shown here is derived from an EMBL/GenBank/DDBJ whole genome shotgun (WGS) entry which is preliminary data.</text>
</comment>
<protein>
    <recommendedName>
        <fullName evidence="3">Phage protein</fullName>
    </recommendedName>
</protein>
<reference evidence="1 2" key="1">
    <citation type="journal article" date="2018" name="Biodegradation">
        <title>1,4-Dioxane degradation characteristics of Rhodococcus aetherivorans JCM 14343.</title>
        <authorList>
            <person name="Inoue D."/>
            <person name="Tsunoda T."/>
            <person name="Yamamoto N."/>
            <person name="Ike M."/>
            <person name="Sei K."/>
        </authorList>
    </citation>
    <scope>NUCLEOTIDE SEQUENCE [LARGE SCALE GENOMIC DNA]</scope>
    <source>
        <strain evidence="1 2">JCM 14343</strain>
    </source>
</reference>